<sequence>MTFPGTSCREGRETRCRALLWGVVVTTPSHHPITTPNHHPNQSPSHHPKSQTPPTPSTTPSHHPKSPPQVTTPVTPHHHPKSPPQVTTPNPPPKSPPQVQVTTPSHHPKSPPQSPPPSPPPQVTTRSPPQVTTPSPPQITHPSHHKSTRVHHPKSPPKSPPRVTTQVHHPSHHPKSPPQVTTPSHHPKSPPQITTPNHHPKSPPQITTPNHHPKSPPQTLFLSLSSFFSLFNSPHLFITCSLTILLLFLHSSFLLIFQSSLFAFFLPSISYPSPSILFLLLPSIHIPFTLSPLLIPSPPFSLIASHHPISTTNYSITPSLYPAYPLRPTSPNRAPPQCAVPQLFSRATSCLWRHTLPTIHHNPPAPPSHAFPLTLPSQLTPEPRLICLLQGRAWQRVVEIAANGSTKWVTAHRCRDSFGSSRLSWMLVVGLVQDGGRLKSSVMCRG</sequence>
<keyword evidence="4" id="KW-1185">Reference proteome</keyword>
<feature type="transmembrane region" description="Helical" evidence="2">
    <location>
        <begin position="236"/>
        <end position="264"/>
    </location>
</feature>
<comment type="caution">
    <text evidence="3">The sequence shown here is derived from an EMBL/GenBank/DDBJ whole genome shotgun (WGS) entry which is preliminary data.</text>
</comment>
<keyword evidence="2" id="KW-1133">Transmembrane helix</keyword>
<organism evidence="3 4">
    <name type="scientific">Penaeus vannamei</name>
    <name type="common">Whiteleg shrimp</name>
    <name type="synonym">Litopenaeus vannamei</name>
    <dbReference type="NCBI Taxonomy" id="6689"/>
    <lineage>
        <taxon>Eukaryota</taxon>
        <taxon>Metazoa</taxon>
        <taxon>Ecdysozoa</taxon>
        <taxon>Arthropoda</taxon>
        <taxon>Crustacea</taxon>
        <taxon>Multicrustacea</taxon>
        <taxon>Malacostraca</taxon>
        <taxon>Eumalacostraca</taxon>
        <taxon>Eucarida</taxon>
        <taxon>Decapoda</taxon>
        <taxon>Dendrobranchiata</taxon>
        <taxon>Penaeoidea</taxon>
        <taxon>Penaeidae</taxon>
        <taxon>Penaeus</taxon>
    </lineage>
</organism>
<reference evidence="3 4" key="2">
    <citation type="submission" date="2019-01" db="EMBL/GenBank/DDBJ databases">
        <title>The decoding of complex shrimp genome reveals the adaptation for benthos swimmer, frequently molting mechanism and breeding impact on genome.</title>
        <authorList>
            <person name="Sun Y."/>
            <person name="Gao Y."/>
            <person name="Yu Y."/>
        </authorList>
    </citation>
    <scope>NUCLEOTIDE SEQUENCE [LARGE SCALE GENOMIC DNA]</scope>
    <source>
        <tissue evidence="3">Muscle</tissue>
    </source>
</reference>
<keyword evidence="2" id="KW-0812">Transmembrane</keyword>
<name>A0A3R7NL28_PENVA</name>
<gene>
    <name evidence="3" type="ORF">C7M84_021145</name>
</gene>
<accession>A0A3R7NL28</accession>
<dbReference type="EMBL" id="QCYY01004348">
    <property type="protein sequence ID" value="ROT61116.1"/>
    <property type="molecule type" value="Genomic_DNA"/>
</dbReference>
<dbReference type="Proteomes" id="UP000283509">
    <property type="component" value="Unassembled WGS sequence"/>
</dbReference>
<keyword evidence="2" id="KW-0472">Membrane</keyword>
<evidence type="ECO:0000256" key="1">
    <source>
        <dbReference type="SAM" id="MobiDB-lite"/>
    </source>
</evidence>
<dbReference type="AlphaFoldDB" id="A0A3R7NL28"/>
<proteinExistence type="predicted"/>
<dbReference type="OrthoDB" id="9625900at2759"/>
<feature type="region of interest" description="Disordered" evidence="1">
    <location>
        <begin position="29"/>
        <end position="217"/>
    </location>
</feature>
<feature type="compositionally biased region" description="Low complexity" evidence="1">
    <location>
        <begin position="123"/>
        <end position="133"/>
    </location>
</feature>
<evidence type="ECO:0000313" key="3">
    <source>
        <dbReference type="EMBL" id="ROT61116.1"/>
    </source>
</evidence>
<feature type="compositionally biased region" description="Low complexity" evidence="1">
    <location>
        <begin position="29"/>
        <end position="45"/>
    </location>
</feature>
<reference evidence="3 4" key="1">
    <citation type="submission" date="2018-04" db="EMBL/GenBank/DDBJ databases">
        <authorList>
            <person name="Zhang X."/>
            <person name="Yuan J."/>
            <person name="Li F."/>
            <person name="Xiang J."/>
        </authorList>
    </citation>
    <scope>NUCLEOTIDE SEQUENCE [LARGE SCALE GENOMIC DNA]</scope>
    <source>
        <tissue evidence="3">Muscle</tissue>
    </source>
</reference>
<feature type="compositionally biased region" description="Pro residues" evidence="1">
    <location>
        <begin position="110"/>
        <end position="122"/>
    </location>
</feature>
<feature type="compositionally biased region" description="Basic residues" evidence="1">
    <location>
        <begin position="142"/>
        <end position="155"/>
    </location>
</feature>
<evidence type="ECO:0000313" key="4">
    <source>
        <dbReference type="Proteomes" id="UP000283509"/>
    </source>
</evidence>
<evidence type="ECO:0000256" key="2">
    <source>
        <dbReference type="SAM" id="Phobius"/>
    </source>
</evidence>
<protein>
    <submittedName>
        <fullName evidence="3">Uncharacterized protein</fullName>
    </submittedName>
</protein>